<keyword evidence="3" id="KW-0268">Exocytosis</keyword>
<evidence type="ECO:0000256" key="5">
    <source>
        <dbReference type="ARBA" id="ARBA00022837"/>
    </source>
</evidence>
<evidence type="ECO:0000256" key="4">
    <source>
        <dbReference type="ARBA" id="ARBA00022723"/>
    </source>
</evidence>
<feature type="domain" description="MHD1" evidence="13">
    <location>
        <begin position="1124"/>
        <end position="1319"/>
    </location>
</feature>
<dbReference type="GO" id="GO:1990504">
    <property type="term" value="P:dense core granule exocytosis"/>
    <property type="evidence" value="ECO:0007669"/>
    <property type="project" value="InterPro"/>
</dbReference>
<organism evidence="14">
    <name type="scientific">Schistocephalus solidus</name>
    <name type="common">Tapeworm</name>
    <dbReference type="NCBI Taxonomy" id="70667"/>
    <lineage>
        <taxon>Eukaryota</taxon>
        <taxon>Metazoa</taxon>
        <taxon>Spiralia</taxon>
        <taxon>Lophotrochozoa</taxon>
        <taxon>Platyhelminthes</taxon>
        <taxon>Cestoda</taxon>
        <taxon>Eucestoda</taxon>
        <taxon>Diphyllobothriidea</taxon>
        <taxon>Diphyllobothriidae</taxon>
        <taxon>Schistocephalus</taxon>
    </lineage>
</organism>
<comment type="subcellular location">
    <subcellularLocation>
        <location evidence="1">Cytoplasmic vesicle membrane</location>
    </subcellularLocation>
    <subcellularLocation>
        <location evidence="10">Synapse</location>
    </subcellularLocation>
</comment>
<evidence type="ECO:0000256" key="2">
    <source>
        <dbReference type="ARBA" id="ARBA00022448"/>
    </source>
</evidence>
<dbReference type="GO" id="GO:0008289">
    <property type="term" value="F:lipid binding"/>
    <property type="evidence" value="ECO:0007669"/>
    <property type="project" value="UniProtKB-KW"/>
</dbReference>
<keyword evidence="2" id="KW-0813">Transport</keyword>
<feature type="compositionally biased region" description="Polar residues" evidence="11">
    <location>
        <begin position="45"/>
        <end position="74"/>
    </location>
</feature>
<keyword evidence="5" id="KW-0106">Calcium</keyword>
<dbReference type="InterPro" id="IPR033227">
    <property type="entry name" value="CAPS"/>
</dbReference>
<dbReference type="PROSITE" id="PS50003">
    <property type="entry name" value="PH_DOMAIN"/>
    <property type="match status" value="1"/>
</dbReference>
<feature type="region of interest" description="Disordered" evidence="11">
    <location>
        <begin position="1"/>
        <end position="32"/>
    </location>
</feature>
<dbReference type="InterPro" id="IPR014770">
    <property type="entry name" value="Munc13_1"/>
</dbReference>
<feature type="compositionally biased region" description="Polar residues" evidence="11">
    <location>
        <begin position="195"/>
        <end position="206"/>
    </location>
</feature>
<evidence type="ECO:0000256" key="7">
    <source>
        <dbReference type="ARBA" id="ARBA00023121"/>
    </source>
</evidence>
<evidence type="ECO:0000256" key="9">
    <source>
        <dbReference type="ARBA" id="ARBA00023329"/>
    </source>
</evidence>
<feature type="domain" description="PH" evidence="12">
    <location>
        <begin position="716"/>
        <end position="821"/>
    </location>
</feature>
<dbReference type="Pfam" id="PF06292">
    <property type="entry name" value="MUN"/>
    <property type="match status" value="1"/>
</dbReference>
<keyword evidence="9" id="KW-0968">Cytoplasmic vesicle</keyword>
<evidence type="ECO:0000256" key="1">
    <source>
        <dbReference type="ARBA" id="ARBA00004156"/>
    </source>
</evidence>
<dbReference type="CDD" id="cd01234">
    <property type="entry name" value="PH_CADPS"/>
    <property type="match status" value="1"/>
</dbReference>
<dbReference type="SMART" id="SM01145">
    <property type="entry name" value="DUF1041"/>
    <property type="match status" value="1"/>
</dbReference>
<dbReference type="InterPro" id="IPR010439">
    <property type="entry name" value="MUN_dom"/>
</dbReference>
<dbReference type="GO" id="GO:0030659">
    <property type="term" value="C:cytoplasmic vesicle membrane"/>
    <property type="evidence" value="ECO:0007669"/>
    <property type="project" value="UniProtKB-SubCell"/>
</dbReference>
<dbReference type="FunFam" id="2.30.29.30:FF:000343">
    <property type="entry name" value="Calcium-dependent secretion activator"/>
    <property type="match status" value="1"/>
</dbReference>
<feature type="compositionally biased region" description="Basic and acidic residues" evidence="11">
    <location>
        <begin position="283"/>
        <end position="303"/>
    </location>
</feature>
<feature type="compositionally biased region" description="Low complexity" evidence="11">
    <location>
        <begin position="134"/>
        <end position="156"/>
    </location>
</feature>
<feature type="region of interest" description="Disordered" evidence="11">
    <location>
        <begin position="45"/>
        <end position="303"/>
    </location>
</feature>
<dbReference type="InterPro" id="IPR011993">
    <property type="entry name" value="PH-like_dom_sf"/>
</dbReference>
<dbReference type="SUPFAM" id="SSF50729">
    <property type="entry name" value="PH domain-like"/>
    <property type="match status" value="1"/>
</dbReference>
<dbReference type="InterPro" id="IPR001849">
    <property type="entry name" value="PH_domain"/>
</dbReference>
<accession>A0A0X3P9B0</accession>
<proteinExistence type="predicted"/>
<dbReference type="PANTHER" id="PTHR12166:SF8">
    <property type="entry name" value="CALCIUM-DEPENDENT SECRETION ACTIVATOR"/>
    <property type="match status" value="1"/>
</dbReference>
<evidence type="ECO:0000313" key="14">
    <source>
        <dbReference type="EMBL" id="JAP44662.1"/>
    </source>
</evidence>
<gene>
    <name evidence="14" type="ORF">TR114609</name>
</gene>
<evidence type="ECO:0000256" key="6">
    <source>
        <dbReference type="ARBA" id="ARBA00023018"/>
    </source>
</evidence>
<evidence type="ECO:0000256" key="3">
    <source>
        <dbReference type="ARBA" id="ARBA00022483"/>
    </source>
</evidence>
<sequence length="1567" mass="174117">MLASSSSEEDESYTGSPLSGQPKFIGGPANSGRVYQVPLSATLKQTTLDTPTRGSGSGQVFSKNSIGSLPNNAASVDRLHESTIKGCAGSSGYPDQDGRQTIGSRSSERYKGLPNQRSLASSEADAGVLPVNGPSSSSRLPRARASSRTFSASRSSLMSNDSSYRDRGSVGERFYENSPRARFKAQKSKDYANEETLSTSSMSLNVSGPPGRGHKASMSSISSAGSAVAPGADGDLRHSAPTRLSPSPSSGSHNSGRPPLFPGAIHSRTAHHKHSQSPRVTKKLAESKRTPSEEEAARQEKEEAERVQRLEIYVFVVRCIAYPFYSKPPPEPTRRYTKISKSQLSALKGRFQSFLSGELDIIGDEAFNNAIQSYYNIFLCSDRLSTMVKGGGCSMHDFREVFRRNIECRIQCLPDIEGLDKANIISAWMVKFDQICRGGVGPSTAIQQLQFPQPEVILTKEHLYDMFQNVLNVKKYEHQILYNAMQLDSADEQAAQVRRELDGQLAAIEQMSRSHAIPKLLLKSMEPLYIEELRSMVGELMLRLESVPVTKGAGGFQKFKKQGRSQTSSLSLRDHSEEVPEINVNKLDIQLTFNLEIVVIQVKNLKHLPPTKMVYCTMEVEGGEKLQTDFAEAGKASWRTQGDFVTNSPLPVVKVKLYAEVSSLLSLESGKELARVVINPICRNNRQQEWYKMQSSKNCPDELLMQLAIRMDKPNNLKYCGYCFAVGRAAFRKWKKRFLCLIQVSQYTFIMASYKEKKSEPLEIMQLDGFTVDYCDPQTDLSAIGGTFFFNLVKEGDNMIFATDDENERQLWVQAIYRATGQTHKPVPPAKSTLPQMQAKPSAAGAGRANVGKTGKKDADRIHKHGMERYIALEPWRMSHAELFRILQSSCLEYRMKDQFVSLGWFSPSQMLVLDEYCARYGVRGCHRHLCYLMDLLDRAERGIMIDPALIHYSYAFCCSHIVGNTQDGRVRTVLSDEREMFVGIRARLSALLEKQITEFRYCFPFGLPEGALKQTLGLLERVLMKDNGVPASSEEVRTVIKNCLHEAAFVNYSRLSEYASIECAQDPSGKPSTSERSITDLIHLAELCIEVLRQNEEHHAESFAWFSDLLTEHAELFWSLFAADMVAVMEKIPEDCWEAFPLFQLLNDYLIMEESLKEGKFHQQLREMFAPIVIRYVDLMEASIRQSIRGVPLVGSGTNVVASNDFETNSGTGAGGGGSGGGGLASALGNVGSSLASAAVNAASGGASNLVIVAMNAASANAAPAPIPVSSEELIWKLEALQTFIRELHWTDMVFAEHLDNRLKMMAADMIDAAAERNMECFDAWLKRTSKGCDFILPNECCNMINTVAALKANILKLCTKETQGEDMHQYHNQTEANLEKIQRRLAYILNEKLGTVLEGVLAKLARYDSNTLLSSVLSLTKPTDEVGKAYVEFMRVNLEQLRQKLSDEVYVLSTMETWYMAQTRMISEWLNARKNHSLHPYQFTCLSTIMKKMYSDFELQGISPDALDTMTYKTISQRLQVEEATIAVQPDSSSSPTRTLFGTITGGFSGLSSSIPKPGFLSKMG</sequence>
<dbReference type="GO" id="GO:0098793">
    <property type="term" value="C:presynapse"/>
    <property type="evidence" value="ECO:0007669"/>
    <property type="project" value="GOC"/>
</dbReference>
<dbReference type="GO" id="GO:0046872">
    <property type="term" value="F:metal ion binding"/>
    <property type="evidence" value="ECO:0007669"/>
    <property type="project" value="UniProtKB-KW"/>
</dbReference>
<dbReference type="Gene3D" id="2.30.29.30">
    <property type="entry name" value="Pleckstrin-homology domain (PH domain)/Phosphotyrosine-binding domain (PTB)"/>
    <property type="match status" value="1"/>
</dbReference>
<reference evidence="14" key="1">
    <citation type="submission" date="2016-01" db="EMBL/GenBank/DDBJ databases">
        <title>Reference transcriptome for the parasite Schistocephalus solidus: insights into the molecular evolution of parasitism.</title>
        <authorList>
            <person name="Hebert F.O."/>
            <person name="Grambauer S."/>
            <person name="Barber I."/>
            <person name="Landry C.R."/>
            <person name="Aubin-Horth N."/>
        </authorList>
    </citation>
    <scope>NUCLEOTIDE SEQUENCE</scope>
</reference>
<evidence type="ECO:0000256" key="10">
    <source>
        <dbReference type="ARBA" id="ARBA00034103"/>
    </source>
</evidence>
<evidence type="ECO:0000259" key="13">
    <source>
        <dbReference type="PROSITE" id="PS51258"/>
    </source>
</evidence>
<dbReference type="PANTHER" id="PTHR12166">
    <property type="entry name" value="CALCIUM-DEPENDENT SECRETION ACTIVATOR"/>
    <property type="match status" value="1"/>
</dbReference>
<feature type="compositionally biased region" description="Low complexity" evidence="11">
    <location>
        <begin position="216"/>
        <end position="233"/>
    </location>
</feature>
<keyword evidence="7" id="KW-0446">Lipid-binding</keyword>
<dbReference type="SMART" id="SM00233">
    <property type="entry name" value="PH"/>
    <property type="match status" value="1"/>
</dbReference>
<protein>
    <recommendedName>
        <fullName evidence="15">Calcium-dependent secretion activator 1</fullName>
    </recommendedName>
</protein>
<feature type="region of interest" description="Disordered" evidence="11">
    <location>
        <begin position="825"/>
        <end position="857"/>
    </location>
</feature>
<feature type="compositionally biased region" description="Low complexity" evidence="11">
    <location>
        <begin position="245"/>
        <end position="258"/>
    </location>
</feature>
<dbReference type="PROSITE" id="PS51258">
    <property type="entry name" value="MHD1"/>
    <property type="match status" value="1"/>
</dbReference>
<evidence type="ECO:0000256" key="11">
    <source>
        <dbReference type="SAM" id="MobiDB-lite"/>
    </source>
</evidence>
<evidence type="ECO:0008006" key="15">
    <source>
        <dbReference type="Google" id="ProtNLM"/>
    </source>
</evidence>
<keyword evidence="4" id="KW-0479">Metal-binding</keyword>
<keyword evidence="8" id="KW-0472">Membrane</keyword>
<evidence type="ECO:0000256" key="8">
    <source>
        <dbReference type="ARBA" id="ARBA00023136"/>
    </source>
</evidence>
<feature type="compositionally biased region" description="Basic residues" evidence="11">
    <location>
        <begin position="268"/>
        <end position="282"/>
    </location>
</feature>
<keyword evidence="6" id="KW-0770">Synapse</keyword>
<dbReference type="InterPro" id="IPR057457">
    <property type="entry name" value="CAPS_C2"/>
</dbReference>
<name>A0A0X3P9B0_SCHSO</name>
<dbReference type="Pfam" id="PF00169">
    <property type="entry name" value="PH"/>
    <property type="match status" value="1"/>
</dbReference>
<feature type="compositionally biased region" description="Basic and acidic residues" evidence="11">
    <location>
        <begin position="163"/>
        <end position="175"/>
    </location>
</feature>
<dbReference type="GO" id="GO:0016079">
    <property type="term" value="P:synaptic vesicle exocytosis"/>
    <property type="evidence" value="ECO:0007669"/>
    <property type="project" value="InterPro"/>
</dbReference>
<evidence type="ECO:0000259" key="12">
    <source>
        <dbReference type="PROSITE" id="PS50003"/>
    </source>
</evidence>
<dbReference type="EMBL" id="GEEE01018563">
    <property type="protein sequence ID" value="JAP44662.1"/>
    <property type="molecule type" value="Transcribed_RNA"/>
</dbReference>
<dbReference type="Pfam" id="PF25341">
    <property type="entry name" value="C2_CAPS"/>
    <property type="match status" value="1"/>
</dbReference>